<dbReference type="InterPro" id="IPR036388">
    <property type="entry name" value="WH-like_DNA-bd_sf"/>
</dbReference>
<dbReference type="Proteomes" id="UP001172731">
    <property type="component" value="Unassembled WGS sequence"/>
</dbReference>
<evidence type="ECO:0000313" key="6">
    <source>
        <dbReference type="Proteomes" id="UP001172731"/>
    </source>
</evidence>
<dbReference type="Pfam" id="PF07729">
    <property type="entry name" value="FCD"/>
    <property type="match status" value="1"/>
</dbReference>
<dbReference type="PANTHER" id="PTHR43537">
    <property type="entry name" value="TRANSCRIPTIONAL REGULATOR, GNTR FAMILY"/>
    <property type="match status" value="1"/>
</dbReference>
<dbReference type="SUPFAM" id="SSF46785">
    <property type="entry name" value="Winged helix' DNA-binding domain"/>
    <property type="match status" value="1"/>
</dbReference>
<dbReference type="InterPro" id="IPR011711">
    <property type="entry name" value="GntR_C"/>
</dbReference>
<accession>A0ABT8FW82</accession>
<keyword evidence="6" id="KW-1185">Reference proteome</keyword>
<keyword evidence="3" id="KW-0804">Transcription</keyword>
<dbReference type="Gene3D" id="1.20.120.530">
    <property type="entry name" value="GntR ligand-binding domain-like"/>
    <property type="match status" value="1"/>
</dbReference>
<reference evidence="5" key="1">
    <citation type="submission" date="2021-06" db="EMBL/GenBank/DDBJ databases">
        <title>Genome-based taxonomic framework of Microbacterium strains isolated from marine environment, the description of four new species and reclassification of four preexisting species.</title>
        <authorList>
            <person name="Lee S.D."/>
            <person name="Kim S.-M."/>
            <person name="Byeon Y.-S."/>
            <person name="Yang H.L."/>
            <person name="Kim I.S."/>
        </authorList>
    </citation>
    <scope>NUCLEOTIDE SEQUENCE</scope>
    <source>
        <strain evidence="5">KACC 20510</strain>
    </source>
</reference>
<dbReference type="PROSITE" id="PS50949">
    <property type="entry name" value="HTH_GNTR"/>
    <property type="match status" value="1"/>
</dbReference>
<dbReference type="Pfam" id="PF00392">
    <property type="entry name" value="GntR"/>
    <property type="match status" value="1"/>
</dbReference>
<name>A0ABT8FW82_9MICO</name>
<gene>
    <name evidence="5" type="ORF">KZC48_13775</name>
</gene>
<dbReference type="InterPro" id="IPR000524">
    <property type="entry name" value="Tscrpt_reg_HTH_GntR"/>
</dbReference>
<sequence>MVARVTVVSVIEAVAGDLRARILAGDIAPGDALGEVEVAATYDVARPTAKAAIEELVRARLLERKAHKTARVVRLSPDDARDIYRARALVEAGVVRTLAQQRWVPDAARAANLEIATLDKASLRDVVEPDMRFHRSLVDAVGSMRTSRIYETLTSEVVFCMSQVQGAALLPTALIVHEHERILALVEAGDGEAAAELLEVHIGRARERLVERLGGAAGVEAALP</sequence>
<evidence type="ECO:0000259" key="4">
    <source>
        <dbReference type="PROSITE" id="PS50949"/>
    </source>
</evidence>
<dbReference type="InterPro" id="IPR036390">
    <property type="entry name" value="WH_DNA-bd_sf"/>
</dbReference>
<comment type="caution">
    <text evidence="5">The sequence shown here is derived from an EMBL/GenBank/DDBJ whole genome shotgun (WGS) entry which is preliminary data.</text>
</comment>
<dbReference type="RefSeq" id="WP_301135419.1">
    <property type="nucleotide sequence ID" value="NZ_BAAAUQ010000006.1"/>
</dbReference>
<proteinExistence type="predicted"/>
<dbReference type="EMBL" id="JAHWXI010000020">
    <property type="protein sequence ID" value="MDN4465456.1"/>
    <property type="molecule type" value="Genomic_DNA"/>
</dbReference>
<evidence type="ECO:0000313" key="5">
    <source>
        <dbReference type="EMBL" id="MDN4465456.1"/>
    </source>
</evidence>
<keyword evidence="2" id="KW-0238">DNA-binding</keyword>
<feature type="domain" description="HTH gntR-type" evidence="4">
    <location>
        <begin position="8"/>
        <end position="75"/>
    </location>
</feature>
<dbReference type="Gene3D" id="1.10.10.10">
    <property type="entry name" value="Winged helix-like DNA-binding domain superfamily/Winged helix DNA-binding domain"/>
    <property type="match status" value="1"/>
</dbReference>
<dbReference type="SMART" id="SM00345">
    <property type="entry name" value="HTH_GNTR"/>
    <property type="match status" value="1"/>
</dbReference>
<dbReference type="SMART" id="SM00895">
    <property type="entry name" value="FCD"/>
    <property type="match status" value="1"/>
</dbReference>
<dbReference type="InterPro" id="IPR008920">
    <property type="entry name" value="TF_FadR/GntR_C"/>
</dbReference>
<protein>
    <submittedName>
        <fullName evidence="5">GntR family transcriptional regulator</fullName>
    </submittedName>
</protein>
<dbReference type="SUPFAM" id="SSF48008">
    <property type="entry name" value="GntR ligand-binding domain-like"/>
    <property type="match status" value="1"/>
</dbReference>
<keyword evidence="1" id="KW-0805">Transcription regulation</keyword>
<dbReference type="PANTHER" id="PTHR43537:SF45">
    <property type="entry name" value="GNTR FAMILY REGULATORY PROTEIN"/>
    <property type="match status" value="1"/>
</dbReference>
<evidence type="ECO:0000256" key="1">
    <source>
        <dbReference type="ARBA" id="ARBA00023015"/>
    </source>
</evidence>
<evidence type="ECO:0000256" key="2">
    <source>
        <dbReference type="ARBA" id="ARBA00023125"/>
    </source>
</evidence>
<organism evidence="5 6">
    <name type="scientific">Microbacterium aurantiacum</name>
    <dbReference type="NCBI Taxonomy" id="162393"/>
    <lineage>
        <taxon>Bacteria</taxon>
        <taxon>Bacillati</taxon>
        <taxon>Actinomycetota</taxon>
        <taxon>Actinomycetes</taxon>
        <taxon>Micrococcales</taxon>
        <taxon>Microbacteriaceae</taxon>
        <taxon>Microbacterium</taxon>
    </lineage>
</organism>
<evidence type="ECO:0000256" key="3">
    <source>
        <dbReference type="ARBA" id="ARBA00023163"/>
    </source>
</evidence>